<dbReference type="AlphaFoldDB" id="A0A845G695"/>
<evidence type="ECO:0000256" key="1">
    <source>
        <dbReference type="SAM" id="SignalP"/>
    </source>
</evidence>
<feature type="signal peptide" evidence="1">
    <location>
        <begin position="1"/>
        <end position="18"/>
    </location>
</feature>
<dbReference type="Proteomes" id="UP000470302">
    <property type="component" value="Unassembled WGS sequence"/>
</dbReference>
<accession>A0A845G695</accession>
<dbReference type="PANTHER" id="PTHR35936:SF25">
    <property type="entry name" value="ABC TRANSPORTER SUBSTRATE-BINDING PROTEIN"/>
    <property type="match status" value="1"/>
</dbReference>
<comment type="caution">
    <text evidence="2">The sequence shown here is derived from an EMBL/GenBank/DDBJ whole genome shotgun (WGS) entry which is preliminary data.</text>
</comment>
<dbReference type="Gene3D" id="3.40.190.10">
    <property type="entry name" value="Periplasmic binding protein-like II"/>
    <property type="match status" value="2"/>
</dbReference>
<dbReference type="SUPFAM" id="SSF53850">
    <property type="entry name" value="Periplasmic binding protein-like II"/>
    <property type="match status" value="1"/>
</dbReference>
<dbReference type="EMBL" id="WWCW01000108">
    <property type="protein sequence ID" value="MYM90203.1"/>
    <property type="molecule type" value="Genomic_DNA"/>
</dbReference>
<sequence>MKKFIALTAIGAALHATAAQPADTIQLASLEWMPFSGATLPGDGLSGTVVAEVEKRLGNNIKVKYFEWKETVAKGESDPEYSGYFPVYYTAERAESKCYLSQPIGKSETGIGYLKETPVLWKKTSDLAAFKIGVVEGYANSAEFDAAVKQGKQPVEVVSSDTNNVRKLVGKKVPGIVIDKLVLRYLTLRTAARDSVMFSDHLLTESTLHVCFRRSPAGKALQEAFDAELKKIDSAKLEAAYLKRLEAGAK</sequence>
<dbReference type="PANTHER" id="PTHR35936">
    <property type="entry name" value="MEMBRANE-BOUND LYTIC MUREIN TRANSGLYCOSYLASE F"/>
    <property type="match status" value="1"/>
</dbReference>
<proteinExistence type="predicted"/>
<keyword evidence="1" id="KW-0732">Signal</keyword>
<gene>
    <name evidence="2" type="ORF">GTP91_23905</name>
</gene>
<name>A0A845G695_9BURK</name>
<feature type="chain" id="PRO_5032991923" evidence="1">
    <location>
        <begin position="19"/>
        <end position="250"/>
    </location>
</feature>
<protein>
    <submittedName>
        <fullName evidence="2">Transporter substrate-binding domain-containing protein</fullName>
    </submittedName>
</protein>
<reference evidence="2 3" key="1">
    <citation type="submission" date="2020-01" db="EMBL/GenBank/DDBJ databases">
        <title>Novel species isolated from a subtropical stream in China.</title>
        <authorList>
            <person name="Lu H."/>
        </authorList>
    </citation>
    <scope>NUCLEOTIDE SEQUENCE [LARGE SCALE GENOMIC DNA]</scope>
    <source>
        <strain evidence="2 3">FT82W</strain>
    </source>
</reference>
<dbReference type="RefSeq" id="WP_161099016.1">
    <property type="nucleotide sequence ID" value="NZ_WWCW01000108.1"/>
</dbReference>
<evidence type="ECO:0000313" key="2">
    <source>
        <dbReference type="EMBL" id="MYM90203.1"/>
    </source>
</evidence>
<evidence type="ECO:0000313" key="3">
    <source>
        <dbReference type="Proteomes" id="UP000470302"/>
    </source>
</evidence>
<organism evidence="2 3">
    <name type="scientific">Duganella vulcania</name>
    <dbReference type="NCBI Taxonomy" id="2692166"/>
    <lineage>
        <taxon>Bacteria</taxon>
        <taxon>Pseudomonadati</taxon>
        <taxon>Pseudomonadota</taxon>
        <taxon>Betaproteobacteria</taxon>
        <taxon>Burkholderiales</taxon>
        <taxon>Oxalobacteraceae</taxon>
        <taxon>Telluria group</taxon>
        <taxon>Duganella</taxon>
    </lineage>
</organism>